<feature type="region of interest" description="Disordered" evidence="1">
    <location>
        <begin position="1"/>
        <end position="31"/>
    </location>
</feature>
<dbReference type="EMBL" id="CAMPGE010005047">
    <property type="protein sequence ID" value="CAI2363893.1"/>
    <property type="molecule type" value="Genomic_DNA"/>
</dbReference>
<dbReference type="Proteomes" id="UP001295684">
    <property type="component" value="Unassembled WGS sequence"/>
</dbReference>
<dbReference type="AlphaFoldDB" id="A0AAD1UEY6"/>
<comment type="caution">
    <text evidence="2">The sequence shown here is derived from an EMBL/GenBank/DDBJ whole genome shotgun (WGS) entry which is preliminary data.</text>
</comment>
<evidence type="ECO:0000313" key="2">
    <source>
        <dbReference type="EMBL" id="CAI2363893.1"/>
    </source>
</evidence>
<reference evidence="2" key="1">
    <citation type="submission" date="2023-07" db="EMBL/GenBank/DDBJ databases">
        <authorList>
            <consortium name="AG Swart"/>
            <person name="Singh M."/>
            <person name="Singh A."/>
            <person name="Seah K."/>
            <person name="Emmerich C."/>
        </authorList>
    </citation>
    <scope>NUCLEOTIDE SEQUENCE</scope>
    <source>
        <strain evidence="2">DP1</strain>
    </source>
</reference>
<proteinExistence type="predicted"/>
<gene>
    <name evidence="2" type="ORF">ECRASSUSDP1_LOCUS5233</name>
</gene>
<protein>
    <submittedName>
        <fullName evidence="2">Uncharacterized protein</fullName>
    </submittedName>
</protein>
<evidence type="ECO:0000313" key="3">
    <source>
        <dbReference type="Proteomes" id="UP001295684"/>
    </source>
</evidence>
<sequence>MLSQHTPGSQKNEALNEPVPQKRSQSTFGNRLADLSSSSEFLVVSKVRQKEEARSLLKSIRSSRNSMPNIREIPHNTYLLKIRYDEEGRPIKRTIVGTKDQYENPQKQREKRGFSLKRLRDEFILKPLNKPQKPKAGKFINAKVTFDPIFGQKKSQSSIVDERYKTISIPRGGDNFKNVYAKKFSNRDLENFINEYKHRKVEEEDISELYSSIFHTSLSSIQSLKNAPKEFLHWQDKDSRFLQNYEKQRKTWRNKAMSLGKKINSRDPRDNLIKKSDAFHEETLVKSGALSPEKNYYKSMNSWYASLRKTNKEDARHSNFIKNSDGKDPIYIHETCHFRDLNIIKRPKELEMFENHNSKSRCLKHMPNTKQSIKAIQRINSVGSLMIKGVNKFDREMEYIKSIPEDKRFIVDNIPEEERNSPSQ</sequence>
<evidence type="ECO:0000256" key="1">
    <source>
        <dbReference type="SAM" id="MobiDB-lite"/>
    </source>
</evidence>
<accession>A0AAD1UEY6</accession>
<keyword evidence="3" id="KW-1185">Reference proteome</keyword>
<organism evidence="2 3">
    <name type="scientific">Euplotes crassus</name>
    <dbReference type="NCBI Taxonomy" id="5936"/>
    <lineage>
        <taxon>Eukaryota</taxon>
        <taxon>Sar</taxon>
        <taxon>Alveolata</taxon>
        <taxon>Ciliophora</taxon>
        <taxon>Intramacronucleata</taxon>
        <taxon>Spirotrichea</taxon>
        <taxon>Hypotrichia</taxon>
        <taxon>Euplotida</taxon>
        <taxon>Euplotidae</taxon>
        <taxon>Moneuplotes</taxon>
    </lineage>
</organism>
<feature type="compositionally biased region" description="Polar residues" evidence="1">
    <location>
        <begin position="1"/>
        <end position="13"/>
    </location>
</feature>
<feature type="compositionally biased region" description="Polar residues" evidence="1">
    <location>
        <begin position="22"/>
        <end position="31"/>
    </location>
</feature>
<name>A0AAD1UEY6_EUPCR</name>